<dbReference type="Pfam" id="PF03928">
    <property type="entry name" value="HbpS-like"/>
    <property type="match status" value="1"/>
</dbReference>
<name>A0A9P4KJU4_9PLEO</name>
<reference evidence="2" key="1">
    <citation type="journal article" date="2020" name="Stud. Mycol.">
        <title>101 Dothideomycetes genomes: A test case for predicting lifestyles and emergence of pathogens.</title>
        <authorList>
            <person name="Haridas S."/>
            <person name="Albert R."/>
            <person name="Binder M."/>
            <person name="Bloem J."/>
            <person name="LaButti K."/>
            <person name="Salamov A."/>
            <person name="Andreopoulos B."/>
            <person name="Baker S."/>
            <person name="Barry K."/>
            <person name="Bills G."/>
            <person name="Bluhm B."/>
            <person name="Cannon C."/>
            <person name="Castanera R."/>
            <person name="Culley D."/>
            <person name="Daum C."/>
            <person name="Ezra D."/>
            <person name="Gonzalez J."/>
            <person name="Henrissat B."/>
            <person name="Kuo A."/>
            <person name="Liang C."/>
            <person name="Lipzen A."/>
            <person name="Lutzoni F."/>
            <person name="Magnuson J."/>
            <person name="Mondo S."/>
            <person name="Nolan M."/>
            <person name="Ohm R."/>
            <person name="Pangilinan J."/>
            <person name="Park H.-J."/>
            <person name="Ramirez L."/>
            <person name="Alfaro M."/>
            <person name="Sun H."/>
            <person name="Tritt A."/>
            <person name="Yoshinaga Y."/>
            <person name="Zwiers L.-H."/>
            <person name="Turgeon B."/>
            <person name="Goodwin S."/>
            <person name="Spatafora J."/>
            <person name="Crous P."/>
            <person name="Grigoriev I."/>
        </authorList>
    </citation>
    <scope>NUCLEOTIDE SEQUENCE [LARGE SCALE GENOMIC DNA]</scope>
    <source>
        <strain evidence="2">CBS 304.66</strain>
    </source>
</reference>
<organism evidence="1 2">
    <name type="scientific">Lojkania enalia</name>
    <dbReference type="NCBI Taxonomy" id="147567"/>
    <lineage>
        <taxon>Eukaryota</taxon>
        <taxon>Fungi</taxon>
        <taxon>Dikarya</taxon>
        <taxon>Ascomycota</taxon>
        <taxon>Pezizomycotina</taxon>
        <taxon>Dothideomycetes</taxon>
        <taxon>Pleosporomycetidae</taxon>
        <taxon>Pleosporales</taxon>
        <taxon>Pleosporales incertae sedis</taxon>
        <taxon>Lojkania</taxon>
    </lineage>
</organism>
<sequence length="192" mass="20402">MAPNPTLSPPTTTTPTLTLSGARIALAAAETHALEIGVPMNIAIVDSSLHLLAFTRMDNAKLTSINIALDKAFTAAGHRISTSSYRENVWPGGVAFGINNTNSGRFCTIGGGVPILDEEGKILGAIGCSTGTPVQDEEVASKGRDAVLTIMREERWVVGEERAKADERSRKRKRVNGIGEPSQHVDIEEIVA</sequence>
<dbReference type="InterPro" id="IPR038084">
    <property type="entry name" value="PduO/GlcC-like_sf"/>
</dbReference>
<dbReference type="OrthoDB" id="2276076at2759"/>
<dbReference type="AlphaFoldDB" id="A0A9P4KJU4"/>
<dbReference type="Proteomes" id="UP000800093">
    <property type="component" value="Unassembled WGS sequence"/>
</dbReference>
<keyword evidence="2" id="KW-1185">Reference proteome</keyword>
<evidence type="ECO:0000313" key="2">
    <source>
        <dbReference type="Proteomes" id="UP000800093"/>
    </source>
</evidence>
<gene>
    <name evidence="1" type="ORF">CC78DRAFT_509515</name>
</gene>
<dbReference type="InterPro" id="IPR052517">
    <property type="entry name" value="GlcG_carb_metab_protein"/>
</dbReference>
<dbReference type="Gene3D" id="3.30.450.150">
    <property type="entry name" value="Haem-degrading domain"/>
    <property type="match status" value="1"/>
</dbReference>
<dbReference type="PANTHER" id="PTHR34309">
    <property type="entry name" value="SLR1406 PROTEIN"/>
    <property type="match status" value="1"/>
</dbReference>
<dbReference type="PANTHER" id="PTHR34309:SF1">
    <property type="entry name" value="PROTEIN GLCG"/>
    <property type="match status" value="1"/>
</dbReference>
<proteinExistence type="predicted"/>
<accession>A0A9P4KJU4</accession>
<evidence type="ECO:0000313" key="1">
    <source>
        <dbReference type="EMBL" id="KAF2268894.1"/>
    </source>
</evidence>
<dbReference type="InterPro" id="IPR005624">
    <property type="entry name" value="PduO/GlcC-like"/>
</dbReference>
<dbReference type="EMBL" id="ML986584">
    <property type="protein sequence ID" value="KAF2268894.1"/>
    <property type="molecule type" value="Genomic_DNA"/>
</dbReference>
<comment type="caution">
    <text evidence="1">The sequence shown here is derived from an EMBL/GenBank/DDBJ whole genome shotgun (WGS) entry which is preliminary data.</text>
</comment>
<dbReference type="SUPFAM" id="SSF143744">
    <property type="entry name" value="GlcG-like"/>
    <property type="match status" value="1"/>
</dbReference>
<protein>
    <submittedName>
        <fullName evidence="1">DUF336-domain-containing protein</fullName>
    </submittedName>
</protein>